<evidence type="ECO:0000256" key="2">
    <source>
        <dbReference type="ARBA" id="ARBA00022598"/>
    </source>
</evidence>
<dbReference type="InterPro" id="IPR042099">
    <property type="entry name" value="ANL_N_sf"/>
</dbReference>
<dbReference type="Gene3D" id="3.40.50.12780">
    <property type="entry name" value="N-terminal domain of ligase-like"/>
    <property type="match status" value="1"/>
</dbReference>
<dbReference type="InterPro" id="IPR005914">
    <property type="entry name" value="Acac_CoA_synth"/>
</dbReference>
<keyword evidence="2 8" id="KW-0436">Ligase</keyword>
<dbReference type="InterPro" id="IPR025110">
    <property type="entry name" value="AMP-bd_C"/>
</dbReference>
<dbReference type="NCBIfam" id="TIGR01217">
    <property type="entry name" value="ac_ac_CoA_syn"/>
    <property type="match status" value="1"/>
</dbReference>
<comment type="similarity">
    <text evidence="1">Belongs to the ATP-dependent AMP-binding enzyme family.</text>
</comment>
<feature type="domain" description="Acetyl-coenzyme A synthetase N-terminal" evidence="7">
    <location>
        <begin position="25"/>
        <end position="79"/>
    </location>
</feature>
<evidence type="ECO:0000256" key="4">
    <source>
        <dbReference type="ARBA" id="ARBA00022840"/>
    </source>
</evidence>
<dbReference type="InterPro" id="IPR000873">
    <property type="entry name" value="AMP-dep_synth/lig_dom"/>
</dbReference>
<dbReference type="NCBIfam" id="NF002937">
    <property type="entry name" value="PRK03584.1"/>
    <property type="match status" value="1"/>
</dbReference>
<dbReference type="EC" id="6.2.1.16" evidence="8"/>
<comment type="caution">
    <text evidence="8">The sequence shown here is derived from an EMBL/GenBank/DDBJ whole genome shotgun (WGS) entry which is preliminary data.</text>
</comment>
<evidence type="ECO:0000313" key="8">
    <source>
        <dbReference type="EMBL" id="MDQ1105685.1"/>
    </source>
</evidence>
<feature type="domain" description="AMP-dependent synthetase/ligase" evidence="5">
    <location>
        <begin position="90"/>
        <end position="450"/>
    </location>
</feature>
<dbReference type="Pfam" id="PF16177">
    <property type="entry name" value="ACAS_N"/>
    <property type="match status" value="1"/>
</dbReference>
<proteinExistence type="inferred from homology"/>
<gene>
    <name evidence="8" type="ORF">QE405_002969</name>
</gene>
<reference evidence="8" key="1">
    <citation type="submission" date="2023-07" db="EMBL/GenBank/DDBJ databases">
        <title>Functional and genomic diversity of the sorghum phyllosphere microbiome.</title>
        <authorList>
            <person name="Shade A."/>
        </authorList>
    </citation>
    <scope>NUCLEOTIDE SEQUENCE</scope>
    <source>
        <strain evidence="8">SORGH_AS_1067</strain>
    </source>
</reference>
<dbReference type="Pfam" id="PF00501">
    <property type="entry name" value="AMP-binding"/>
    <property type="match status" value="1"/>
</dbReference>
<dbReference type="AlphaFoldDB" id="A0AAJ1U0M5"/>
<sequence>MAEPAITAFARLAERYGGPPATASYDALWRWSVQDTSAFWSAVDEFCGVVWETEPDAVTDGAPLPDTRWFPGGRLNYAAQVFAVPRTGPAIVGHDEEGITQTLTWADLERQVSALAGTLADAGVGPGDRVVGYLPDRPEAIVAFLAAATLGAVWAGCGTDLAGEAALARVGQLDPTCLVAAAGYHHRGRWVDRTADVEVLRHGLPGLRLSVLVGDGHPFADGAVAWSTAVSRPGPGPAPVPVPSAHPLWVLFTSGTTGPPKGIVHGHAGVVVEHLKTLRLFFDLGPGDQFFWYTTLNWMMWNLRLGGLLCGAPVHCFDGAPTPPALWKVAERGHITHLGVSPGYLTASRDAGLHPSTDRDLSALRVLGCTGSVLTRPVHQWVADDLGPAVRVAPTTGGTDVVSGFAGGVPTVPDHVGEISARWLGVDLRAWSAEREDLVDQVGELVVATPLPSMPVAFWDDPDGSRLRAAYFEDFPGVWRHGDWVTVTSRGTVIVHGRSDATLNRHGIRMGSADICQAAEDVPGVLEALVVGIDEPDGGYWMPMFVTLAPGRRLDDELATTILTSVREKVSPRHVPDEVVQVPGIPHTLTGKKLEVPIKKILVGMEPAAQVGAVDRPELLHVFQQLGETRRAARPTRDHDHEVP</sequence>
<feature type="domain" description="AMP-binding enzyme C-terminal" evidence="6">
    <location>
        <begin position="520"/>
        <end position="592"/>
    </location>
</feature>
<dbReference type="EMBL" id="JAUTAN010000001">
    <property type="protein sequence ID" value="MDQ1105685.1"/>
    <property type="molecule type" value="Genomic_DNA"/>
</dbReference>
<dbReference type="GO" id="GO:0030729">
    <property type="term" value="F:acetoacetate-CoA ligase activity"/>
    <property type="evidence" value="ECO:0007669"/>
    <property type="project" value="UniProtKB-EC"/>
</dbReference>
<dbReference type="GO" id="GO:0006629">
    <property type="term" value="P:lipid metabolic process"/>
    <property type="evidence" value="ECO:0007669"/>
    <property type="project" value="InterPro"/>
</dbReference>
<name>A0AAJ1U0M5_9ACTN</name>
<evidence type="ECO:0000259" key="6">
    <source>
        <dbReference type="Pfam" id="PF13193"/>
    </source>
</evidence>
<dbReference type="GO" id="GO:0005524">
    <property type="term" value="F:ATP binding"/>
    <property type="evidence" value="ECO:0007669"/>
    <property type="project" value="UniProtKB-KW"/>
</dbReference>
<dbReference type="Pfam" id="PF13193">
    <property type="entry name" value="AMP-binding_C"/>
    <property type="match status" value="1"/>
</dbReference>
<evidence type="ECO:0000256" key="1">
    <source>
        <dbReference type="ARBA" id="ARBA00006432"/>
    </source>
</evidence>
<dbReference type="Proteomes" id="UP001239215">
    <property type="component" value="Unassembled WGS sequence"/>
</dbReference>
<organism evidence="8 9">
    <name type="scientific">Nocardioides zeae</name>
    <dbReference type="NCBI Taxonomy" id="1457234"/>
    <lineage>
        <taxon>Bacteria</taxon>
        <taxon>Bacillati</taxon>
        <taxon>Actinomycetota</taxon>
        <taxon>Actinomycetes</taxon>
        <taxon>Propionibacteriales</taxon>
        <taxon>Nocardioidaceae</taxon>
        <taxon>Nocardioides</taxon>
    </lineage>
</organism>
<dbReference type="PANTHER" id="PTHR42921:SF1">
    <property type="entry name" value="ACETOACETYL-COA SYNTHETASE"/>
    <property type="match status" value="1"/>
</dbReference>
<dbReference type="InterPro" id="IPR032387">
    <property type="entry name" value="ACAS_N"/>
</dbReference>
<dbReference type="PANTHER" id="PTHR42921">
    <property type="entry name" value="ACETOACETYL-COA SYNTHETASE"/>
    <property type="match status" value="1"/>
</dbReference>
<dbReference type="Gene3D" id="3.30.300.30">
    <property type="match status" value="1"/>
</dbReference>
<dbReference type="PROSITE" id="PS00455">
    <property type="entry name" value="AMP_BINDING"/>
    <property type="match status" value="1"/>
</dbReference>
<dbReference type="SUPFAM" id="SSF56801">
    <property type="entry name" value="Acetyl-CoA synthetase-like"/>
    <property type="match status" value="1"/>
</dbReference>
<evidence type="ECO:0000256" key="3">
    <source>
        <dbReference type="ARBA" id="ARBA00022741"/>
    </source>
</evidence>
<dbReference type="InterPro" id="IPR045851">
    <property type="entry name" value="AMP-bd_C_sf"/>
</dbReference>
<keyword evidence="3" id="KW-0547">Nucleotide-binding</keyword>
<keyword evidence="4" id="KW-0067">ATP-binding</keyword>
<protein>
    <submittedName>
        <fullName evidence="8">Acetoacetyl-CoA synthetase</fullName>
        <ecNumber evidence="8">6.2.1.16</ecNumber>
    </submittedName>
</protein>
<evidence type="ECO:0000259" key="5">
    <source>
        <dbReference type="Pfam" id="PF00501"/>
    </source>
</evidence>
<dbReference type="InterPro" id="IPR020845">
    <property type="entry name" value="AMP-binding_CS"/>
</dbReference>
<evidence type="ECO:0000313" key="9">
    <source>
        <dbReference type="Proteomes" id="UP001239215"/>
    </source>
</evidence>
<accession>A0AAJ1U0M5</accession>
<evidence type="ECO:0000259" key="7">
    <source>
        <dbReference type="Pfam" id="PF16177"/>
    </source>
</evidence>
<dbReference type="RefSeq" id="WP_307202159.1">
    <property type="nucleotide sequence ID" value="NZ_JAUTAN010000001.1"/>
</dbReference>